<keyword evidence="7" id="KW-1185">Reference proteome</keyword>
<dbReference type="SUPFAM" id="SSF57850">
    <property type="entry name" value="RING/U-box"/>
    <property type="match status" value="1"/>
</dbReference>
<reference evidence="6 7" key="1">
    <citation type="submission" date="2020-04" db="EMBL/GenBank/DDBJ databases">
        <title>Perkinsus chesapeaki whole genome sequence.</title>
        <authorList>
            <person name="Bogema D.R."/>
        </authorList>
    </citation>
    <scope>NUCLEOTIDE SEQUENCE [LARGE SCALE GENOMIC DNA]</scope>
    <source>
        <strain evidence="6">ATCC PRA-425</strain>
    </source>
</reference>
<dbReference type="OrthoDB" id="411415at2759"/>
<feature type="domain" description="RING-type" evidence="5">
    <location>
        <begin position="12"/>
        <end position="59"/>
    </location>
</feature>
<dbReference type="AlphaFoldDB" id="A0A7J6LKF0"/>
<dbReference type="PROSITE" id="PS50089">
    <property type="entry name" value="ZF_RING_2"/>
    <property type="match status" value="1"/>
</dbReference>
<dbReference type="GO" id="GO:0016567">
    <property type="term" value="P:protein ubiquitination"/>
    <property type="evidence" value="ECO:0007669"/>
    <property type="project" value="TreeGrafter"/>
</dbReference>
<protein>
    <recommendedName>
        <fullName evidence="5">RING-type domain-containing protein</fullName>
    </recommendedName>
</protein>
<dbReference type="EMBL" id="JAAPAO010000445">
    <property type="protein sequence ID" value="KAF4659643.1"/>
    <property type="molecule type" value="Genomic_DNA"/>
</dbReference>
<accession>A0A7J6LKF0</accession>
<evidence type="ECO:0000256" key="3">
    <source>
        <dbReference type="ARBA" id="ARBA00022833"/>
    </source>
</evidence>
<keyword evidence="1" id="KW-0479">Metal-binding</keyword>
<gene>
    <name evidence="6" type="ORF">FOL47_007498</name>
</gene>
<dbReference type="Gene3D" id="3.30.40.10">
    <property type="entry name" value="Zinc/RING finger domain, C3HC4 (zinc finger)"/>
    <property type="match status" value="1"/>
</dbReference>
<sequence>MADSFHDNDLICEYCSAAFDRADHAPQLLSVCGHNLCASCIEDLGQARGMGRLMCPFCRQPHRPGEIMLNKVLLNSLPKGSETEGDATATPESPRSDTYDEDRAMEYKWFEEGGNWWYTDSSLDRRWHFFGKWKDTEEVNTETADEDGGYAYSEWTDGWQSYEGDGKTQASAGYVG</sequence>
<dbReference type="GO" id="GO:0061630">
    <property type="term" value="F:ubiquitin protein ligase activity"/>
    <property type="evidence" value="ECO:0007669"/>
    <property type="project" value="TreeGrafter"/>
</dbReference>
<dbReference type="InterPro" id="IPR013083">
    <property type="entry name" value="Znf_RING/FYVE/PHD"/>
</dbReference>
<evidence type="ECO:0000256" key="2">
    <source>
        <dbReference type="ARBA" id="ARBA00022771"/>
    </source>
</evidence>
<dbReference type="Proteomes" id="UP000591131">
    <property type="component" value="Unassembled WGS sequence"/>
</dbReference>
<dbReference type="InterPro" id="IPR017907">
    <property type="entry name" value="Znf_RING_CS"/>
</dbReference>
<evidence type="ECO:0000256" key="4">
    <source>
        <dbReference type="PROSITE-ProRule" id="PRU00175"/>
    </source>
</evidence>
<dbReference type="PROSITE" id="PS00518">
    <property type="entry name" value="ZF_RING_1"/>
    <property type="match status" value="1"/>
</dbReference>
<evidence type="ECO:0000313" key="6">
    <source>
        <dbReference type="EMBL" id="KAF4659643.1"/>
    </source>
</evidence>
<proteinExistence type="predicted"/>
<evidence type="ECO:0000313" key="7">
    <source>
        <dbReference type="Proteomes" id="UP000591131"/>
    </source>
</evidence>
<comment type="caution">
    <text evidence="6">The sequence shown here is derived from an EMBL/GenBank/DDBJ whole genome shotgun (WGS) entry which is preliminary data.</text>
</comment>
<keyword evidence="3" id="KW-0862">Zinc</keyword>
<dbReference type="InterPro" id="IPR027370">
    <property type="entry name" value="Znf-RING_euk"/>
</dbReference>
<dbReference type="GO" id="GO:0008270">
    <property type="term" value="F:zinc ion binding"/>
    <property type="evidence" value="ECO:0007669"/>
    <property type="project" value="UniProtKB-KW"/>
</dbReference>
<dbReference type="Pfam" id="PF13445">
    <property type="entry name" value="zf-RING_UBOX"/>
    <property type="match status" value="1"/>
</dbReference>
<name>A0A7J6LKF0_PERCH</name>
<dbReference type="PANTHER" id="PTHR22791">
    <property type="entry name" value="RING-TYPE DOMAIN-CONTAINING PROTEIN"/>
    <property type="match status" value="1"/>
</dbReference>
<organism evidence="6 7">
    <name type="scientific">Perkinsus chesapeaki</name>
    <name type="common">Clam parasite</name>
    <name type="synonym">Perkinsus andrewsi</name>
    <dbReference type="NCBI Taxonomy" id="330153"/>
    <lineage>
        <taxon>Eukaryota</taxon>
        <taxon>Sar</taxon>
        <taxon>Alveolata</taxon>
        <taxon>Perkinsozoa</taxon>
        <taxon>Perkinsea</taxon>
        <taxon>Perkinsida</taxon>
        <taxon>Perkinsidae</taxon>
        <taxon>Perkinsus</taxon>
    </lineage>
</organism>
<dbReference type="SMART" id="SM00184">
    <property type="entry name" value="RING"/>
    <property type="match status" value="1"/>
</dbReference>
<dbReference type="InterPro" id="IPR051435">
    <property type="entry name" value="RING_finger_E3_ubiq-ligases"/>
</dbReference>
<evidence type="ECO:0000256" key="1">
    <source>
        <dbReference type="ARBA" id="ARBA00022723"/>
    </source>
</evidence>
<dbReference type="PANTHER" id="PTHR22791:SF6">
    <property type="entry name" value="RING-TYPE DOMAIN-CONTAINING PROTEIN"/>
    <property type="match status" value="1"/>
</dbReference>
<dbReference type="InterPro" id="IPR001841">
    <property type="entry name" value="Znf_RING"/>
</dbReference>
<evidence type="ECO:0000259" key="5">
    <source>
        <dbReference type="PROSITE" id="PS50089"/>
    </source>
</evidence>
<keyword evidence="2 4" id="KW-0863">Zinc-finger</keyword>